<reference evidence="3" key="1">
    <citation type="submission" date="2022-01" db="EMBL/GenBank/DDBJ databases">
        <authorList>
            <person name="King R."/>
        </authorList>
    </citation>
    <scope>NUCLEOTIDE SEQUENCE</scope>
</reference>
<protein>
    <submittedName>
        <fullName evidence="3">Uncharacterized protein</fullName>
    </submittedName>
</protein>
<evidence type="ECO:0000313" key="3">
    <source>
        <dbReference type="EMBL" id="CAH1101380.1"/>
    </source>
</evidence>
<keyword evidence="4" id="KW-1185">Reference proteome</keyword>
<proteinExistence type="predicted"/>
<keyword evidence="2" id="KW-0732">Signal</keyword>
<dbReference type="Proteomes" id="UP001153636">
    <property type="component" value="Chromosome 11"/>
</dbReference>
<evidence type="ECO:0000313" key="4">
    <source>
        <dbReference type="Proteomes" id="UP001153636"/>
    </source>
</evidence>
<dbReference type="EMBL" id="OV651823">
    <property type="protein sequence ID" value="CAH1101380.1"/>
    <property type="molecule type" value="Genomic_DNA"/>
</dbReference>
<name>A0A9P0CK82_9CUCU</name>
<feature type="signal peptide" evidence="2">
    <location>
        <begin position="1"/>
        <end position="17"/>
    </location>
</feature>
<evidence type="ECO:0000256" key="2">
    <source>
        <dbReference type="SAM" id="SignalP"/>
    </source>
</evidence>
<dbReference type="AlphaFoldDB" id="A0A9P0CK82"/>
<dbReference type="OrthoDB" id="6760427at2759"/>
<organism evidence="3 4">
    <name type="scientific">Psylliodes chrysocephalus</name>
    <dbReference type="NCBI Taxonomy" id="3402493"/>
    <lineage>
        <taxon>Eukaryota</taxon>
        <taxon>Metazoa</taxon>
        <taxon>Ecdysozoa</taxon>
        <taxon>Arthropoda</taxon>
        <taxon>Hexapoda</taxon>
        <taxon>Insecta</taxon>
        <taxon>Pterygota</taxon>
        <taxon>Neoptera</taxon>
        <taxon>Endopterygota</taxon>
        <taxon>Coleoptera</taxon>
        <taxon>Polyphaga</taxon>
        <taxon>Cucujiformia</taxon>
        <taxon>Chrysomeloidea</taxon>
        <taxon>Chrysomelidae</taxon>
        <taxon>Galerucinae</taxon>
        <taxon>Alticini</taxon>
        <taxon>Psylliodes</taxon>
    </lineage>
</organism>
<sequence>MNKYVIFAVCAFALVNAAPSDKKDSSDEEENLKELAQAFQEKFNSTLFVDIIKMAEQAKTKCPDIENKIESVVEQVGECVEDIDLGSDTFCSLIKKNFAKCSKPARDLITSCLPEESKGLPGLGEKIILAIIENACSSTVEEILELFNPCALEKDPESFDSCKAIKTTIDQQSNKLPSKSLVCSTLPKMRGCAKDILDASCKNQITRNSVNKFYNAVDAAVKDECAELNKA</sequence>
<accession>A0A9P0CK82</accession>
<evidence type="ECO:0000256" key="1">
    <source>
        <dbReference type="SAM" id="Coils"/>
    </source>
</evidence>
<feature type="chain" id="PRO_5040245138" evidence="2">
    <location>
        <begin position="18"/>
        <end position="231"/>
    </location>
</feature>
<gene>
    <name evidence="3" type="ORF">PSYICH_LOCUS2365</name>
</gene>
<feature type="coiled-coil region" evidence="1">
    <location>
        <begin position="22"/>
        <end position="75"/>
    </location>
</feature>
<keyword evidence="1" id="KW-0175">Coiled coil</keyword>